<evidence type="ECO:0000313" key="11">
    <source>
        <dbReference type="EMBL" id="CAG5054658.1"/>
    </source>
</evidence>
<comment type="subcellular location">
    <subcellularLocation>
        <location evidence="1">Membrane</location>
        <topology evidence="1">Multi-pass membrane protein</topology>
    </subcellularLocation>
</comment>
<dbReference type="GO" id="GO:0015271">
    <property type="term" value="F:outward rectifier potassium channel activity"/>
    <property type="evidence" value="ECO:0007669"/>
    <property type="project" value="TreeGrafter"/>
</dbReference>
<dbReference type="GO" id="GO:0022841">
    <property type="term" value="F:potassium ion leak channel activity"/>
    <property type="evidence" value="ECO:0007669"/>
    <property type="project" value="TreeGrafter"/>
</dbReference>
<dbReference type="OrthoDB" id="297496at2759"/>
<dbReference type="AlphaFoldDB" id="A0A8S3Y638"/>
<keyword evidence="12" id="KW-1185">Reference proteome</keyword>
<feature type="compositionally biased region" description="Basic and acidic residues" evidence="8">
    <location>
        <begin position="411"/>
        <end position="424"/>
    </location>
</feature>
<dbReference type="EMBL" id="CAJQZP010001568">
    <property type="protein sequence ID" value="CAG5054658.1"/>
    <property type="molecule type" value="Genomic_DNA"/>
</dbReference>
<keyword evidence="5" id="KW-0406">Ion transport</keyword>
<feature type="region of interest" description="Disordered" evidence="8">
    <location>
        <begin position="568"/>
        <end position="605"/>
    </location>
</feature>
<feature type="transmembrane region" description="Helical" evidence="9">
    <location>
        <begin position="681"/>
        <end position="701"/>
    </location>
</feature>
<name>A0A8S3Y638_PARAO</name>
<keyword evidence="2" id="KW-0813">Transport</keyword>
<dbReference type="InterPro" id="IPR013099">
    <property type="entry name" value="K_chnl_dom"/>
</dbReference>
<feature type="domain" description="Potassium channel" evidence="10">
    <location>
        <begin position="216"/>
        <end position="253"/>
    </location>
</feature>
<feature type="region of interest" description="Disordered" evidence="8">
    <location>
        <begin position="528"/>
        <end position="552"/>
    </location>
</feature>
<feature type="region of interest" description="Disordered" evidence="8">
    <location>
        <begin position="457"/>
        <end position="493"/>
    </location>
</feature>
<feature type="compositionally biased region" description="Basic and acidic residues" evidence="8">
    <location>
        <begin position="296"/>
        <end position="309"/>
    </location>
</feature>
<protein>
    <submittedName>
        <fullName evidence="11">(apollo) hypothetical protein</fullName>
    </submittedName>
</protein>
<evidence type="ECO:0000256" key="6">
    <source>
        <dbReference type="ARBA" id="ARBA00023136"/>
    </source>
</evidence>
<proteinExistence type="predicted"/>
<feature type="transmembrane region" description="Helical" evidence="9">
    <location>
        <begin position="621"/>
        <end position="641"/>
    </location>
</feature>
<evidence type="ECO:0000256" key="2">
    <source>
        <dbReference type="ARBA" id="ARBA00022448"/>
    </source>
</evidence>
<gene>
    <name evidence="11" type="ORF">PAPOLLO_LOCUS26040</name>
</gene>
<dbReference type="InterPro" id="IPR003280">
    <property type="entry name" value="2pore_dom_K_chnl"/>
</dbReference>
<dbReference type="Pfam" id="PF07885">
    <property type="entry name" value="Ion_trans_2"/>
    <property type="match status" value="2"/>
</dbReference>
<feature type="compositionally biased region" description="Basic residues" evidence="8">
    <location>
        <begin position="275"/>
        <end position="295"/>
    </location>
</feature>
<reference evidence="11" key="1">
    <citation type="submission" date="2021-04" db="EMBL/GenBank/DDBJ databases">
        <authorList>
            <person name="Tunstrom K."/>
        </authorList>
    </citation>
    <scope>NUCLEOTIDE SEQUENCE</scope>
</reference>
<feature type="region of interest" description="Disordered" evidence="8">
    <location>
        <begin position="394"/>
        <end position="424"/>
    </location>
</feature>
<accession>A0A8S3Y638</accession>
<comment type="caution">
    <text evidence="11">The sequence shown here is derived from an EMBL/GenBank/DDBJ whole genome shotgun (WGS) entry which is preliminary data.</text>
</comment>
<evidence type="ECO:0000256" key="9">
    <source>
        <dbReference type="SAM" id="Phobius"/>
    </source>
</evidence>
<feature type="region of interest" description="Disordered" evidence="8">
    <location>
        <begin position="275"/>
        <end position="370"/>
    </location>
</feature>
<evidence type="ECO:0000313" key="12">
    <source>
        <dbReference type="Proteomes" id="UP000691718"/>
    </source>
</evidence>
<feature type="transmembrane region" description="Helical" evidence="9">
    <location>
        <begin position="229"/>
        <end position="249"/>
    </location>
</feature>
<keyword evidence="4 9" id="KW-1133">Transmembrane helix</keyword>
<dbReference type="GO" id="GO:0030322">
    <property type="term" value="P:stabilization of membrane potential"/>
    <property type="evidence" value="ECO:0007669"/>
    <property type="project" value="TreeGrafter"/>
</dbReference>
<dbReference type="PANTHER" id="PTHR11003">
    <property type="entry name" value="POTASSIUM CHANNEL, SUBFAMILY K"/>
    <property type="match status" value="1"/>
</dbReference>
<dbReference type="Proteomes" id="UP000691718">
    <property type="component" value="Unassembled WGS sequence"/>
</dbReference>
<organism evidence="11 12">
    <name type="scientific">Parnassius apollo</name>
    <name type="common">Apollo butterfly</name>
    <name type="synonym">Papilio apollo</name>
    <dbReference type="NCBI Taxonomy" id="110799"/>
    <lineage>
        <taxon>Eukaryota</taxon>
        <taxon>Metazoa</taxon>
        <taxon>Ecdysozoa</taxon>
        <taxon>Arthropoda</taxon>
        <taxon>Hexapoda</taxon>
        <taxon>Insecta</taxon>
        <taxon>Pterygota</taxon>
        <taxon>Neoptera</taxon>
        <taxon>Endopterygota</taxon>
        <taxon>Lepidoptera</taxon>
        <taxon>Glossata</taxon>
        <taxon>Ditrysia</taxon>
        <taxon>Papilionoidea</taxon>
        <taxon>Papilionidae</taxon>
        <taxon>Parnassiinae</taxon>
        <taxon>Parnassini</taxon>
        <taxon>Parnassius</taxon>
        <taxon>Parnassius</taxon>
    </lineage>
</organism>
<keyword evidence="6 9" id="KW-0472">Membrane</keyword>
<feature type="domain" description="Potassium channel" evidence="10">
    <location>
        <begin position="629"/>
        <end position="710"/>
    </location>
</feature>
<evidence type="ECO:0000256" key="1">
    <source>
        <dbReference type="ARBA" id="ARBA00004141"/>
    </source>
</evidence>
<feature type="compositionally biased region" description="Basic and acidic residues" evidence="8">
    <location>
        <begin position="457"/>
        <end position="476"/>
    </location>
</feature>
<keyword evidence="3 9" id="KW-0812">Transmembrane</keyword>
<evidence type="ECO:0000256" key="4">
    <source>
        <dbReference type="ARBA" id="ARBA00022989"/>
    </source>
</evidence>
<evidence type="ECO:0000256" key="7">
    <source>
        <dbReference type="ARBA" id="ARBA00023303"/>
    </source>
</evidence>
<evidence type="ECO:0000256" key="5">
    <source>
        <dbReference type="ARBA" id="ARBA00023065"/>
    </source>
</evidence>
<dbReference type="PANTHER" id="PTHR11003:SF334">
    <property type="entry name" value="FI03418P"/>
    <property type="match status" value="1"/>
</dbReference>
<feature type="transmembrane region" description="Helical" evidence="9">
    <location>
        <begin position="648"/>
        <end position="669"/>
    </location>
</feature>
<keyword evidence="7" id="KW-0407">Ion channel</keyword>
<evidence type="ECO:0000256" key="8">
    <source>
        <dbReference type="SAM" id="MobiDB-lite"/>
    </source>
</evidence>
<evidence type="ECO:0000256" key="3">
    <source>
        <dbReference type="ARBA" id="ARBA00022692"/>
    </source>
</evidence>
<evidence type="ECO:0000259" key="10">
    <source>
        <dbReference type="Pfam" id="PF07885"/>
    </source>
</evidence>
<dbReference type="GO" id="GO:0005886">
    <property type="term" value="C:plasma membrane"/>
    <property type="evidence" value="ECO:0007669"/>
    <property type="project" value="TreeGrafter"/>
</dbReference>
<sequence length="734" mass="85251">MNDVLKSHMTDFTKEINRSLRGMLDAEMKTIKDEYKEIKESMEFINGTFEMLQIDHKANQEKIKKLEEINKLMQSTINSLQSCVNQLEQNSRANNIEIQCMPESKSENLVTLLKKLGSVIDCEVADEHTALVTRIAKLQQDSLRPRSIIVEFKDIKLRDAFLAASINFNKKHPDDKLNSAHLGLVGKMTPIFVAEHLSVTNKVLHAAARRTVKKKGYGHIAPKTQTGKVVTIFYAILGIPLMLLCLSNIGDVMASSFRFLYWRVCCYVCTRPPKRRHRHHHTARRSVRASRRRRPVERAHSDTDFKYRDSGYSSGKIKRTRPPSATLPSRTRSQPPPLRSQGRDLEAGERSPVRFDKYSRDKYEEEDEEFPKISLPLQDLQAALKDLDNHQLKINSKSELRSKSLPRPAKSKPEFGPRRDFDEQRHYELDDGNDIYEMHDLHDVDYENFKERKALEQREPRRIERDDYSYRDRGYDPEDEDYEESPRTRRTGYNQRMDRGRSEFYERDIEDYDLDRRRGRRARSAMYDCERRQDSGPDRWGTDDRLGVGDRHGRPRRLRRLYTVDDTERQHHRYTPSPDRDDWSDELPPIRRRPPADWGSRQSDLHPSGPVSIARDEIKPVPIWLCVFLVASYIVAGTFLFKRWEGWAYLDAAYFCFITLTTIGFGDFVPAQGQSGEAADAVHSIALCSLYLLFGIALLAMSFNLVQEEVRANVAALATRLGIIKPRDIHDLDY</sequence>
<feature type="compositionally biased region" description="Basic and acidic residues" evidence="8">
    <location>
        <begin position="341"/>
        <end position="363"/>
    </location>
</feature>